<reference evidence="1" key="1">
    <citation type="submission" date="2018-05" db="EMBL/GenBank/DDBJ databases">
        <authorList>
            <person name="Lanie J.A."/>
            <person name="Ng W.-L."/>
            <person name="Kazmierczak K.M."/>
            <person name="Andrzejewski T.M."/>
            <person name="Davidsen T.M."/>
            <person name="Wayne K.J."/>
            <person name="Tettelin H."/>
            <person name="Glass J.I."/>
            <person name="Rusch D."/>
            <person name="Podicherti R."/>
            <person name="Tsui H.-C.T."/>
            <person name="Winkler M.E."/>
        </authorList>
    </citation>
    <scope>NUCLEOTIDE SEQUENCE</scope>
</reference>
<name>A0A381X6M7_9ZZZZ</name>
<proteinExistence type="predicted"/>
<dbReference type="AlphaFoldDB" id="A0A381X6M7"/>
<evidence type="ECO:0000313" key="1">
    <source>
        <dbReference type="EMBL" id="SVA60318.1"/>
    </source>
</evidence>
<gene>
    <name evidence="1" type="ORF">METZ01_LOCUS113172</name>
</gene>
<dbReference type="EMBL" id="UINC01014081">
    <property type="protein sequence ID" value="SVA60318.1"/>
    <property type="molecule type" value="Genomic_DNA"/>
</dbReference>
<accession>A0A381X6M7</accession>
<protein>
    <submittedName>
        <fullName evidence="1">Uncharacterized protein</fullName>
    </submittedName>
</protein>
<sequence>MNFDKDRIDKKMVEEYGLECNPFRENPYYPTDSFTGWYCNPINKDTKEINLRESSLSCPRLKTTTIGKYWICTIKLPDNYPSKTRGFAYETMIMQDDPANPYPQVGSSQFHIPSGQGSGGLEYQERCYTKDEAILQHERGVLYVNKLLGK</sequence>
<organism evidence="1">
    <name type="scientific">marine metagenome</name>
    <dbReference type="NCBI Taxonomy" id="408172"/>
    <lineage>
        <taxon>unclassified sequences</taxon>
        <taxon>metagenomes</taxon>
        <taxon>ecological metagenomes</taxon>
    </lineage>
</organism>